<proteinExistence type="predicted"/>
<reference evidence="2 3" key="1">
    <citation type="journal article" date="2012" name="Nature">
        <title>The bonobo genome compared with the chimpanzee and human genomes.</title>
        <authorList>
            <person name="Prufer K."/>
            <person name="Munch K."/>
            <person name="Hellmann I."/>
            <person name="Akagi K."/>
            <person name="Miller J.R."/>
            <person name="Walenz B."/>
            <person name="Koren S."/>
            <person name="Sutton G."/>
            <person name="Kodira C."/>
            <person name="Winer R."/>
            <person name="Knight J.R."/>
            <person name="Mullikin J.C."/>
            <person name="Meader S.J."/>
            <person name="Ponting C.P."/>
            <person name="Lunter G."/>
            <person name="Higashino S."/>
            <person name="Hobolth A."/>
            <person name="Dutheil J."/>
            <person name="Karakoc E."/>
            <person name="Alkan C."/>
            <person name="Sajjadian S."/>
            <person name="Catacchio C.R."/>
            <person name="Ventura M."/>
            <person name="Marques-Bonet T."/>
            <person name="Eichler E.E."/>
            <person name="Andre C."/>
            <person name="Atencia R."/>
            <person name="Mugisha L."/>
            <person name="Junhold J."/>
            <person name="Patterson N."/>
            <person name="Siebauer M."/>
            <person name="Good J.M."/>
            <person name="Fischer A."/>
            <person name="Ptak S.E."/>
            <person name="Lachmann M."/>
            <person name="Symer D.E."/>
            <person name="Mailund T."/>
            <person name="Schierup M.H."/>
            <person name="Andres A.M."/>
            <person name="Kelso J."/>
            <person name="Paabo S."/>
        </authorList>
    </citation>
    <scope>NUCLEOTIDE SEQUENCE [LARGE SCALE GENOMIC DNA]</scope>
</reference>
<dbReference type="InterPro" id="IPR031771">
    <property type="entry name" value="CAAX_1"/>
</dbReference>
<dbReference type="Bgee" id="ENSPPAG00000025858">
    <property type="expression patterns" value="Expressed in cerebellum and 6 other cell types or tissues"/>
</dbReference>
<dbReference type="GeneTree" id="ENSGT00940000166004"/>
<keyword evidence="3" id="KW-1185">Reference proteome</keyword>
<evidence type="ECO:0000313" key="3">
    <source>
        <dbReference type="Proteomes" id="UP000240080"/>
    </source>
</evidence>
<feature type="compositionally biased region" description="Low complexity" evidence="1">
    <location>
        <begin position="90"/>
        <end position="107"/>
    </location>
</feature>
<dbReference type="EMBL" id="AJFE02046999">
    <property type="status" value="NOT_ANNOTATED_CDS"/>
    <property type="molecule type" value="Genomic_DNA"/>
</dbReference>
<dbReference type="AlphaFoldDB" id="A0A2R8ZPL9"/>
<name>A0A2R8ZPL9_PANPA</name>
<dbReference type="OMA" id="CHRHPPH"/>
<organism evidence="2 3">
    <name type="scientific">Pan paniscus</name>
    <name type="common">Pygmy chimpanzee</name>
    <name type="synonym">Bonobo</name>
    <dbReference type="NCBI Taxonomy" id="9597"/>
    <lineage>
        <taxon>Eukaryota</taxon>
        <taxon>Metazoa</taxon>
        <taxon>Chordata</taxon>
        <taxon>Craniata</taxon>
        <taxon>Vertebrata</taxon>
        <taxon>Euteleostomi</taxon>
        <taxon>Mammalia</taxon>
        <taxon>Eutheria</taxon>
        <taxon>Euarchontoglires</taxon>
        <taxon>Primates</taxon>
        <taxon>Haplorrhini</taxon>
        <taxon>Catarrhini</taxon>
        <taxon>Hominidae</taxon>
        <taxon>Pan</taxon>
    </lineage>
</organism>
<feature type="region of interest" description="Disordered" evidence="1">
    <location>
        <begin position="87"/>
        <end position="115"/>
    </location>
</feature>
<reference evidence="2" key="2">
    <citation type="submission" date="2025-08" db="UniProtKB">
        <authorList>
            <consortium name="Ensembl"/>
        </authorList>
    </citation>
    <scope>IDENTIFICATION</scope>
</reference>
<evidence type="ECO:0000256" key="1">
    <source>
        <dbReference type="SAM" id="MobiDB-lite"/>
    </source>
</evidence>
<accession>A0A2R8ZPL9</accession>
<evidence type="ECO:0000313" key="2">
    <source>
        <dbReference type="Ensembl" id="ENSPPAP00000006886.1"/>
    </source>
</evidence>
<dbReference type="Ensembl" id="ENSPPAT00000028694.1">
    <property type="protein sequence ID" value="ENSPPAP00000006886.1"/>
    <property type="gene ID" value="ENSPPAG00000025858.1"/>
</dbReference>
<dbReference type="Proteomes" id="UP000240080">
    <property type="component" value="Chromosome X"/>
</dbReference>
<sequence length="115" mass="12860">MHIWTLSCTSGASWAPVTYWTDHPQPLLPTHLHSSRLPANYIILPTDLRYHCHRHPPHLTNRLRLLVMWTHLGGIRAGHSPWTVIQTAGRPPRSLSPSARPISSPSPETSCVPAT</sequence>
<protein>
    <submittedName>
        <fullName evidence="2">Uncharacterized protein</fullName>
    </submittedName>
</protein>
<dbReference type="Pfam" id="PF15895">
    <property type="entry name" value="CAAX_1"/>
    <property type="match status" value="1"/>
</dbReference>
<reference evidence="2" key="3">
    <citation type="submission" date="2025-09" db="UniProtKB">
        <authorList>
            <consortium name="Ensembl"/>
        </authorList>
    </citation>
    <scope>IDENTIFICATION</scope>
</reference>